<sequence length="126" mass="13798">MHSGTLKTERCLQATVLPPSPPSLFVRWLALSLQSCLGRSSPHLAYPTLCFSVPVQEVKRGSREQDAECELSDIMHHSALLEFAFKDTDGPGAVRLAGCCRLCVLLRGPTSHREWTVIAACAFTDT</sequence>
<name>A0A834CPP1_ORYME</name>
<proteinExistence type="predicted"/>
<dbReference type="Proteomes" id="UP000646548">
    <property type="component" value="Unassembled WGS sequence"/>
</dbReference>
<accession>A0A834CPP1</accession>
<dbReference type="EMBL" id="WKFB01000164">
    <property type="protein sequence ID" value="KAF6733182.1"/>
    <property type="molecule type" value="Genomic_DNA"/>
</dbReference>
<gene>
    <name evidence="1" type="ORF">FQA47_000766</name>
</gene>
<reference evidence="1" key="1">
    <citation type="journal article" name="BMC Genomics">
        <title>Long-read sequencing and de novo genome assembly of marine medaka (Oryzias melastigma).</title>
        <authorList>
            <person name="Liang P."/>
            <person name="Saqib H.S.A."/>
            <person name="Ni X."/>
            <person name="Shen Y."/>
        </authorList>
    </citation>
    <scope>NUCLEOTIDE SEQUENCE</scope>
    <source>
        <strain evidence="1">Bigg-433</strain>
    </source>
</reference>
<evidence type="ECO:0000313" key="1">
    <source>
        <dbReference type="EMBL" id="KAF6733182.1"/>
    </source>
</evidence>
<organism evidence="1 2">
    <name type="scientific">Oryzias melastigma</name>
    <name type="common">Marine medaka</name>
    <dbReference type="NCBI Taxonomy" id="30732"/>
    <lineage>
        <taxon>Eukaryota</taxon>
        <taxon>Metazoa</taxon>
        <taxon>Chordata</taxon>
        <taxon>Craniata</taxon>
        <taxon>Vertebrata</taxon>
        <taxon>Euteleostomi</taxon>
        <taxon>Actinopterygii</taxon>
        <taxon>Neopterygii</taxon>
        <taxon>Teleostei</taxon>
        <taxon>Neoteleostei</taxon>
        <taxon>Acanthomorphata</taxon>
        <taxon>Ovalentaria</taxon>
        <taxon>Atherinomorphae</taxon>
        <taxon>Beloniformes</taxon>
        <taxon>Adrianichthyidae</taxon>
        <taxon>Oryziinae</taxon>
        <taxon>Oryzias</taxon>
    </lineage>
</organism>
<evidence type="ECO:0000313" key="2">
    <source>
        <dbReference type="Proteomes" id="UP000646548"/>
    </source>
</evidence>
<protein>
    <submittedName>
        <fullName evidence="1">Uncharacterized protein</fullName>
    </submittedName>
</protein>
<comment type="caution">
    <text evidence="1">The sequence shown here is derived from an EMBL/GenBank/DDBJ whole genome shotgun (WGS) entry which is preliminary data.</text>
</comment>
<dbReference type="AlphaFoldDB" id="A0A834CPP1"/>